<dbReference type="RefSeq" id="WP_306834511.1">
    <property type="nucleotide sequence ID" value="NZ_JAUSRF010000006.1"/>
</dbReference>
<proteinExistence type="predicted"/>
<name>A0ABT9PT31_9HYPH</name>
<keyword evidence="2" id="KW-1185">Reference proteome</keyword>
<accession>A0ABT9PT31</accession>
<organism evidence="1 2">
    <name type="scientific">Neorhizobium huautlense</name>
    <dbReference type="NCBI Taxonomy" id="67774"/>
    <lineage>
        <taxon>Bacteria</taxon>
        <taxon>Pseudomonadati</taxon>
        <taxon>Pseudomonadota</taxon>
        <taxon>Alphaproteobacteria</taxon>
        <taxon>Hyphomicrobiales</taxon>
        <taxon>Rhizobiaceae</taxon>
        <taxon>Rhizobium/Agrobacterium group</taxon>
        <taxon>Neorhizobium</taxon>
    </lineage>
</organism>
<reference evidence="1 2" key="1">
    <citation type="submission" date="2023-07" db="EMBL/GenBank/DDBJ databases">
        <title>Sorghum-associated microbial communities from plants grown in Nebraska, USA.</title>
        <authorList>
            <person name="Schachtman D."/>
        </authorList>
    </citation>
    <scope>NUCLEOTIDE SEQUENCE [LARGE SCALE GENOMIC DNA]</scope>
    <source>
        <strain evidence="1 2">DS1307</strain>
    </source>
</reference>
<evidence type="ECO:0000313" key="1">
    <source>
        <dbReference type="EMBL" id="MDP9837623.1"/>
    </source>
</evidence>
<dbReference type="EMBL" id="JAUSRF010000006">
    <property type="protein sequence ID" value="MDP9837623.1"/>
    <property type="molecule type" value="Genomic_DNA"/>
</dbReference>
<sequence length="90" mass="9970">MKKIVVVSGKFHAVAVPQNPCAWYLDTCDIKAEIADLRRAYGVDPEKDVKVLETVENGYGIAFEGKGEVLARFTSHEDAQRAANRYAKEA</sequence>
<gene>
    <name evidence="1" type="ORF">J2T09_002375</name>
</gene>
<protein>
    <submittedName>
        <fullName evidence="1">Uncharacterized protein</fullName>
    </submittedName>
</protein>
<dbReference type="Proteomes" id="UP001241472">
    <property type="component" value="Unassembled WGS sequence"/>
</dbReference>
<comment type="caution">
    <text evidence="1">The sequence shown here is derived from an EMBL/GenBank/DDBJ whole genome shotgun (WGS) entry which is preliminary data.</text>
</comment>
<evidence type="ECO:0000313" key="2">
    <source>
        <dbReference type="Proteomes" id="UP001241472"/>
    </source>
</evidence>